<evidence type="ECO:0000313" key="3">
    <source>
        <dbReference type="Proteomes" id="UP001220324"/>
    </source>
</evidence>
<dbReference type="EMBL" id="JAQIZZ010000001">
    <property type="protein sequence ID" value="KAJ5556560.1"/>
    <property type="molecule type" value="Genomic_DNA"/>
</dbReference>
<keyword evidence="3" id="KW-1185">Reference proteome</keyword>
<proteinExistence type="predicted"/>
<protein>
    <submittedName>
        <fullName evidence="1">Uncharacterized protein</fullName>
    </submittedName>
</protein>
<dbReference type="AlphaFoldDB" id="A0AAD6D7W1"/>
<sequence>MPSRRNPPVTAKGLLRDISFQMERLLEFLETDLTPAFIGPDFTKDGLGVDDLISAGASSSPWIYRLQTILEWSSLASEEELWLQTQEMELAPPGSHIQGVWPMPSFLRHLGRSKVHKARSDLQQGRKLRRLEAEFGTGIALVLVSLMPTFRRLSLAEEAKFMQHLVSDYPSIICEAQRLPNLKTKYQRLVGQIGLGCV</sequence>
<evidence type="ECO:0000313" key="2">
    <source>
        <dbReference type="EMBL" id="KAJ5556643.1"/>
    </source>
</evidence>
<dbReference type="EMBL" id="JAQIZZ010000001">
    <property type="protein sequence ID" value="KAJ5556643.1"/>
    <property type="molecule type" value="Genomic_DNA"/>
</dbReference>
<evidence type="ECO:0000313" key="1">
    <source>
        <dbReference type="EMBL" id="KAJ5556560.1"/>
    </source>
</evidence>
<organism evidence="1 3">
    <name type="scientific">Penicillium frequentans</name>
    <dbReference type="NCBI Taxonomy" id="3151616"/>
    <lineage>
        <taxon>Eukaryota</taxon>
        <taxon>Fungi</taxon>
        <taxon>Dikarya</taxon>
        <taxon>Ascomycota</taxon>
        <taxon>Pezizomycotina</taxon>
        <taxon>Eurotiomycetes</taxon>
        <taxon>Eurotiomycetidae</taxon>
        <taxon>Eurotiales</taxon>
        <taxon>Aspergillaceae</taxon>
        <taxon>Penicillium</taxon>
    </lineage>
</organism>
<dbReference type="Proteomes" id="UP001220324">
    <property type="component" value="Unassembled WGS sequence"/>
</dbReference>
<gene>
    <name evidence="1" type="ORF">N7494_000475</name>
    <name evidence="2" type="ORF">N7494_000558</name>
</gene>
<reference evidence="1 3" key="1">
    <citation type="journal article" date="2023" name="IMA Fungus">
        <title>Comparative genomic study of the Penicillium genus elucidates a diverse pangenome and 15 lateral gene transfer events.</title>
        <authorList>
            <person name="Petersen C."/>
            <person name="Sorensen T."/>
            <person name="Nielsen M.R."/>
            <person name="Sondergaard T.E."/>
            <person name="Sorensen J.L."/>
            <person name="Fitzpatrick D.A."/>
            <person name="Frisvad J.C."/>
            <person name="Nielsen K.L."/>
        </authorList>
    </citation>
    <scope>NUCLEOTIDE SEQUENCE [LARGE SCALE GENOMIC DNA]</scope>
    <source>
        <strain evidence="1 3">IBT 35679</strain>
    </source>
</reference>
<accession>A0AAD6D7W1</accession>
<reference evidence="1" key="2">
    <citation type="submission" date="2023-01" db="EMBL/GenBank/DDBJ databases">
        <authorList>
            <person name="Petersen C."/>
        </authorList>
    </citation>
    <scope>NUCLEOTIDE SEQUENCE</scope>
    <source>
        <strain evidence="1">IBT 35679</strain>
    </source>
</reference>
<name>A0AAD6D7W1_9EURO</name>
<comment type="caution">
    <text evidence="1">The sequence shown here is derived from an EMBL/GenBank/DDBJ whole genome shotgun (WGS) entry which is preliminary data.</text>
</comment>